<feature type="non-terminal residue" evidence="1">
    <location>
        <position position="259"/>
    </location>
</feature>
<accession>X1IHM9</accession>
<dbReference type="EMBL" id="BARU01033282">
    <property type="protein sequence ID" value="GAH65629.1"/>
    <property type="molecule type" value="Genomic_DNA"/>
</dbReference>
<evidence type="ECO:0000313" key="1">
    <source>
        <dbReference type="EMBL" id="GAH65629.1"/>
    </source>
</evidence>
<dbReference type="AlphaFoldDB" id="X1IHM9"/>
<sequence length="259" mass="29529">ETLLYNRYLMGRNQIDRGNRDYWTIHPKLVDEVTRLAKEDPQASSELRPTFRRRGRGISKKYFELFRKPENRDPRGFIVPSDQADFPTATKFVNTFIKNGITVHRTTSDFRVGGTNYPAGSYVFKTAQAFRPHIMDMFEPQDYPNDFLYEGGPPIPPYDNAGYTLAFQMGIEFDRILDGFEGPFEKIEGFARPLAGKVAEVKDAAGFLLSHAFNDAVVVTNRLLSNDHDVYWLTEPYTSDGTNYPAGTIYIPVKRSTAD</sequence>
<comment type="caution">
    <text evidence="1">The sequence shown here is derived from an EMBL/GenBank/DDBJ whole genome shotgun (WGS) entry which is preliminary data.</text>
</comment>
<name>X1IHM9_9ZZZZ</name>
<proteinExistence type="predicted"/>
<gene>
    <name evidence="1" type="ORF">S03H2_52397</name>
</gene>
<reference evidence="1" key="1">
    <citation type="journal article" date="2014" name="Front. Microbiol.">
        <title>High frequency of phylogenetically diverse reductive dehalogenase-homologous genes in deep subseafloor sedimentary metagenomes.</title>
        <authorList>
            <person name="Kawai M."/>
            <person name="Futagami T."/>
            <person name="Toyoda A."/>
            <person name="Takaki Y."/>
            <person name="Nishi S."/>
            <person name="Hori S."/>
            <person name="Arai W."/>
            <person name="Tsubouchi T."/>
            <person name="Morono Y."/>
            <person name="Uchiyama I."/>
            <person name="Ito T."/>
            <person name="Fujiyama A."/>
            <person name="Inagaki F."/>
            <person name="Takami H."/>
        </authorList>
    </citation>
    <scope>NUCLEOTIDE SEQUENCE</scope>
    <source>
        <strain evidence="1">Expedition CK06-06</strain>
    </source>
</reference>
<feature type="non-terminal residue" evidence="1">
    <location>
        <position position="1"/>
    </location>
</feature>
<organism evidence="1">
    <name type="scientific">marine sediment metagenome</name>
    <dbReference type="NCBI Taxonomy" id="412755"/>
    <lineage>
        <taxon>unclassified sequences</taxon>
        <taxon>metagenomes</taxon>
        <taxon>ecological metagenomes</taxon>
    </lineage>
</organism>
<protein>
    <submittedName>
        <fullName evidence="1">Uncharacterized protein</fullName>
    </submittedName>
</protein>